<reference evidence="3" key="1">
    <citation type="journal article" date="2019" name="Int. J. Syst. Evol. Microbiol.">
        <title>The Global Catalogue of Microorganisms (GCM) 10K type strain sequencing project: providing services to taxonomists for standard genome sequencing and annotation.</title>
        <authorList>
            <consortium name="The Broad Institute Genomics Platform"/>
            <consortium name="The Broad Institute Genome Sequencing Center for Infectious Disease"/>
            <person name="Wu L."/>
            <person name="Ma J."/>
        </authorList>
    </citation>
    <scope>NUCLEOTIDE SEQUENCE [LARGE SCALE GENOMIC DNA]</scope>
    <source>
        <strain evidence="3">CCUG 63682</strain>
    </source>
</reference>
<proteinExistence type="predicted"/>
<dbReference type="Proteomes" id="UP001595953">
    <property type="component" value="Unassembled WGS sequence"/>
</dbReference>
<dbReference type="Pfam" id="PF00535">
    <property type="entry name" value="Glycos_transf_2"/>
    <property type="match status" value="1"/>
</dbReference>
<accession>A0ABV9N5U4</accession>
<sequence length="335" mass="39287">MQAPLISILTPFKNTAIYLPECLDSIINQNYQNWELIIVDDHSSDQSYSVVEAYAKKDYRIRLFKNSGHGIIEALRLAFKKSKGDYITRMDSDDVMHTEKLYFLVNDLITSGKGHVALGLVKYFSNEGISDGYARYEAWLNGLTKQGSNYSEIYKECSIASPCWMVHRDDLIRCDAFNLNYYPEDYDLTFRFYKQQLKCIPSQKLLHYWRDYPTRTSRTHEHYAQNYFLDIKLSYFLELDYDKNRPLTVWGAGFKGKTIAKRLKSQKIPFLWICNNPKKIGKKIYGIELHSFNQLSTLTNPQSIVTVANENAQRVIRNYFKSQQMVSMTDYFFFC</sequence>
<keyword evidence="3" id="KW-1185">Reference proteome</keyword>
<name>A0ABV9N5U4_9FLAO</name>
<gene>
    <name evidence="2" type="ORF">ACFO5O_06530</name>
</gene>
<protein>
    <submittedName>
        <fullName evidence="2">Glycosyltransferase family 2 protein</fullName>
    </submittedName>
</protein>
<dbReference type="SUPFAM" id="SSF53448">
    <property type="entry name" value="Nucleotide-diphospho-sugar transferases"/>
    <property type="match status" value="1"/>
</dbReference>
<dbReference type="Gene3D" id="3.90.550.10">
    <property type="entry name" value="Spore Coat Polysaccharide Biosynthesis Protein SpsA, Chain A"/>
    <property type="match status" value="1"/>
</dbReference>
<organism evidence="2 3">
    <name type="scientific">Geojedonia litorea</name>
    <dbReference type="NCBI Taxonomy" id="1268269"/>
    <lineage>
        <taxon>Bacteria</taxon>
        <taxon>Pseudomonadati</taxon>
        <taxon>Bacteroidota</taxon>
        <taxon>Flavobacteriia</taxon>
        <taxon>Flavobacteriales</taxon>
        <taxon>Flavobacteriaceae</taxon>
        <taxon>Geojedonia</taxon>
    </lineage>
</organism>
<comment type="caution">
    <text evidence="2">The sequence shown here is derived from an EMBL/GenBank/DDBJ whole genome shotgun (WGS) entry which is preliminary data.</text>
</comment>
<dbReference type="RefSeq" id="WP_387962085.1">
    <property type="nucleotide sequence ID" value="NZ_JBHSGP010000012.1"/>
</dbReference>
<dbReference type="EMBL" id="JBHSGP010000012">
    <property type="protein sequence ID" value="MFC4721968.1"/>
    <property type="molecule type" value="Genomic_DNA"/>
</dbReference>
<evidence type="ECO:0000313" key="2">
    <source>
        <dbReference type="EMBL" id="MFC4721968.1"/>
    </source>
</evidence>
<dbReference type="CDD" id="cd00761">
    <property type="entry name" value="Glyco_tranf_GTA_type"/>
    <property type="match status" value="1"/>
</dbReference>
<feature type="domain" description="Glycosyltransferase 2-like" evidence="1">
    <location>
        <begin position="7"/>
        <end position="171"/>
    </location>
</feature>
<dbReference type="PANTHER" id="PTHR22916">
    <property type="entry name" value="GLYCOSYLTRANSFERASE"/>
    <property type="match status" value="1"/>
</dbReference>
<evidence type="ECO:0000259" key="1">
    <source>
        <dbReference type="Pfam" id="PF00535"/>
    </source>
</evidence>
<evidence type="ECO:0000313" key="3">
    <source>
        <dbReference type="Proteomes" id="UP001595953"/>
    </source>
</evidence>
<dbReference type="InterPro" id="IPR001173">
    <property type="entry name" value="Glyco_trans_2-like"/>
</dbReference>
<dbReference type="InterPro" id="IPR029044">
    <property type="entry name" value="Nucleotide-diphossugar_trans"/>
</dbReference>
<dbReference type="PANTHER" id="PTHR22916:SF3">
    <property type="entry name" value="UDP-GLCNAC:BETAGAL BETA-1,3-N-ACETYLGLUCOSAMINYLTRANSFERASE-LIKE PROTEIN 1"/>
    <property type="match status" value="1"/>
</dbReference>